<evidence type="ECO:0000313" key="3">
    <source>
        <dbReference type="EMBL" id="OUA07992.1"/>
    </source>
</evidence>
<dbReference type="RefSeq" id="WP_000249010.1">
    <property type="nucleotide sequence ID" value="NZ_CAKJXA010000058.1"/>
</dbReference>
<sequence length="91" mass="10627">MVPLTDSNGKRILNDNKQPIITRELTYEVKGQKIIIQDHSEGHKFGEGGIGDQSPHHNVRPEYNTRTGQVDGMEDHYYFEKRNKNRKYKND</sequence>
<proteinExistence type="predicted"/>
<name>A0A9X6Q4M5_BACTU</name>
<dbReference type="EMBL" id="NFEM01000039">
    <property type="protein sequence ID" value="OUA07992.1"/>
    <property type="molecule type" value="Genomic_DNA"/>
</dbReference>
<evidence type="ECO:0000313" key="4">
    <source>
        <dbReference type="Proteomes" id="UP000194551"/>
    </source>
</evidence>
<organism evidence="3 4">
    <name type="scientific">Bacillus thuringiensis</name>
    <dbReference type="NCBI Taxonomy" id="1428"/>
    <lineage>
        <taxon>Bacteria</taxon>
        <taxon>Bacillati</taxon>
        <taxon>Bacillota</taxon>
        <taxon>Bacilli</taxon>
        <taxon>Bacillales</taxon>
        <taxon>Bacillaceae</taxon>
        <taxon>Bacillus</taxon>
        <taxon>Bacillus cereus group</taxon>
    </lineage>
</organism>
<dbReference type="AlphaFoldDB" id="A0A9X6Q4M5"/>
<reference evidence="3 4" key="1">
    <citation type="submission" date="2016-10" db="EMBL/GenBank/DDBJ databases">
        <title>Comparative genomics of Bacillus thuringiensis reveals a path to pathogens against multiple invertebrate hosts.</title>
        <authorList>
            <person name="Zheng J."/>
            <person name="Gao Q."/>
            <person name="Liu H."/>
            <person name="Peng D."/>
            <person name="Ruan L."/>
            <person name="Sun M."/>
        </authorList>
    </citation>
    <scope>NUCLEOTIDE SEQUENCE [LARGE SCALE GENOMIC DNA]</scope>
    <source>
        <strain evidence="3">HD5</strain>
    </source>
</reference>
<dbReference type="Pfam" id="PF15657">
    <property type="entry name" value="Tox-HNH-EHHH"/>
    <property type="match status" value="1"/>
</dbReference>
<feature type="region of interest" description="Disordered" evidence="1">
    <location>
        <begin position="42"/>
        <end position="75"/>
    </location>
</feature>
<accession>A0A9X6Q4M5</accession>
<dbReference type="Proteomes" id="UP000194551">
    <property type="component" value="Unassembled WGS sequence"/>
</dbReference>
<dbReference type="InterPro" id="IPR028048">
    <property type="entry name" value="Tox-HNH-EHHH"/>
</dbReference>
<feature type="domain" description="HNH/Endo VII superfamily nuclease toxins" evidence="2">
    <location>
        <begin position="12"/>
        <end position="79"/>
    </location>
</feature>
<comment type="caution">
    <text evidence="3">The sequence shown here is derived from an EMBL/GenBank/DDBJ whole genome shotgun (WGS) entry which is preliminary data.</text>
</comment>
<protein>
    <submittedName>
        <fullName evidence="3">Type IV secretion protein Rhs</fullName>
    </submittedName>
</protein>
<gene>
    <name evidence="3" type="ORF">BK774_06700</name>
</gene>
<evidence type="ECO:0000256" key="1">
    <source>
        <dbReference type="SAM" id="MobiDB-lite"/>
    </source>
</evidence>
<evidence type="ECO:0000259" key="2">
    <source>
        <dbReference type="Pfam" id="PF15657"/>
    </source>
</evidence>